<keyword evidence="6" id="KW-0560">Oxidoreductase</keyword>
<dbReference type="EMBL" id="JAGFMF010011870">
    <property type="protein sequence ID" value="KAG8510382.1"/>
    <property type="molecule type" value="Genomic_DNA"/>
</dbReference>
<evidence type="ECO:0000256" key="2">
    <source>
        <dbReference type="ARBA" id="ARBA00007406"/>
    </source>
</evidence>
<dbReference type="InterPro" id="IPR020828">
    <property type="entry name" value="GlycerAld_3-P_DH_NAD(P)-bd"/>
</dbReference>
<dbReference type="EC" id="1.2.1.12" evidence="3"/>
<sequence>MVKVEVNRFGQIGCLVTRAAFNSRKVNIVAINFPCIDLNYMVYMFHYDSTMFTDKVKTENRNLSSMGSPLSSSRTEIPPISNGEMLVSDMLWSP</sequence>
<protein>
    <recommendedName>
        <fullName evidence="4">Glyceraldehyde-3-phosphate dehydrogenase</fullName>
        <ecNumber evidence="3">1.2.1.12</ecNumber>
    </recommendedName>
</protein>
<keyword evidence="5" id="KW-0963">Cytoplasm</keyword>
<evidence type="ECO:0000256" key="4">
    <source>
        <dbReference type="ARBA" id="ARBA00021022"/>
    </source>
</evidence>
<keyword evidence="12" id="KW-1185">Reference proteome</keyword>
<dbReference type="InterPro" id="IPR036291">
    <property type="entry name" value="NAD(P)-bd_dom_sf"/>
</dbReference>
<reference evidence="11" key="1">
    <citation type="journal article" date="2021" name="Evol. Appl.">
        <title>The genome of the Pyrenean desman and the effects of bottlenecks and inbreeding on the genomic landscape of an endangered species.</title>
        <authorList>
            <person name="Escoda L."/>
            <person name="Castresana J."/>
        </authorList>
    </citation>
    <scope>NUCLEOTIDE SEQUENCE</scope>
    <source>
        <strain evidence="11">IBE-C5619</strain>
    </source>
</reference>
<evidence type="ECO:0000313" key="12">
    <source>
        <dbReference type="Proteomes" id="UP000700334"/>
    </source>
</evidence>
<feature type="non-terminal residue" evidence="11">
    <location>
        <position position="1"/>
    </location>
</feature>
<dbReference type="GO" id="GO:0051287">
    <property type="term" value="F:NAD binding"/>
    <property type="evidence" value="ECO:0007669"/>
    <property type="project" value="InterPro"/>
</dbReference>
<dbReference type="Pfam" id="PF00044">
    <property type="entry name" value="Gp_dh_N"/>
    <property type="match status" value="1"/>
</dbReference>
<dbReference type="SUPFAM" id="SSF51735">
    <property type="entry name" value="NAD(P)-binding Rossmann-fold domains"/>
    <property type="match status" value="1"/>
</dbReference>
<dbReference type="GO" id="GO:0004365">
    <property type="term" value="F:glyceraldehyde-3-phosphate dehydrogenase (NAD+) (phosphorylating) activity"/>
    <property type="evidence" value="ECO:0007669"/>
    <property type="project" value="UniProtKB-EC"/>
</dbReference>
<feature type="domain" description="Glyceraldehyde 3-phosphate dehydrogenase NAD(P) binding" evidence="10">
    <location>
        <begin position="2"/>
        <end position="88"/>
    </location>
</feature>
<comment type="catalytic activity">
    <reaction evidence="9">
        <text>D-glyceraldehyde 3-phosphate + phosphate + NAD(+) = (2R)-3-phospho-glyceroyl phosphate + NADH + H(+)</text>
        <dbReference type="Rhea" id="RHEA:10300"/>
        <dbReference type="ChEBI" id="CHEBI:15378"/>
        <dbReference type="ChEBI" id="CHEBI:43474"/>
        <dbReference type="ChEBI" id="CHEBI:57540"/>
        <dbReference type="ChEBI" id="CHEBI:57604"/>
        <dbReference type="ChEBI" id="CHEBI:57945"/>
        <dbReference type="ChEBI" id="CHEBI:59776"/>
        <dbReference type="EC" id="1.2.1.12"/>
    </reaction>
</comment>
<keyword evidence="7" id="KW-0520">NAD</keyword>
<dbReference type="Proteomes" id="UP000700334">
    <property type="component" value="Unassembled WGS sequence"/>
</dbReference>
<keyword evidence="8" id="KW-0324">Glycolysis</keyword>
<comment type="pathway">
    <text evidence="1">Carbohydrate degradation; glycolysis; pyruvate from D-glyceraldehyde 3-phosphate: step 1/5.</text>
</comment>
<evidence type="ECO:0000256" key="8">
    <source>
        <dbReference type="ARBA" id="ARBA00023152"/>
    </source>
</evidence>
<dbReference type="PANTHER" id="PTHR10836">
    <property type="entry name" value="GLYCERALDEHYDE 3-PHOSPHATE DEHYDROGENASE"/>
    <property type="match status" value="1"/>
</dbReference>
<name>A0A8J6DI47_GALPY</name>
<proteinExistence type="inferred from homology"/>
<evidence type="ECO:0000256" key="7">
    <source>
        <dbReference type="ARBA" id="ARBA00023027"/>
    </source>
</evidence>
<evidence type="ECO:0000313" key="11">
    <source>
        <dbReference type="EMBL" id="KAG8510382.1"/>
    </source>
</evidence>
<dbReference type="Gene3D" id="3.40.50.720">
    <property type="entry name" value="NAD(P)-binding Rossmann-like Domain"/>
    <property type="match status" value="1"/>
</dbReference>
<evidence type="ECO:0000256" key="1">
    <source>
        <dbReference type="ARBA" id="ARBA00004869"/>
    </source>
</evidence>
<dbReference type="PANTHER" id="PTHR10836:SF111">
    <property type="entry name" value="GLYCERALDEHYDE-3-PHOSPHATE DEHYDROGENASE"/>
    <property type="match status" value="1"/>
</dbReference>
<dbReference type="InterPro" id="IPR020831">
    <property type="entry name" value="GlycerAld/Erythrose_P_DH"/>
</dbReference>
<dbReference type="GO" id="GO:0006096">
    <property type="term" value="P:glycolytic process"/>
    <property type="evidence" value="ECO:0007669"/>
    <property type="project" value="UniProtKB-KW"/>
</dbReference>
<gene>
    <name evidence="11" type="ORF">J0S82_018386</name>
</gene>
<evidence type="ECO:0000256" key="5">
    <source>
        <dbReference type="ARBA" id="ARBA00022490"/>
    </source>
</evidence>
<comment type="similarity">
    <text evidence="2">Belongs to the glyceraldehyde-3-phosphate dehydrogenase family.</text>
</comment>
<dbReference type="AlphaFoldDB" id="A0A8J6DI47"/>
<dbReference type="SMART" id="SM00846">
    <property type="entry name" value="Gp_dh_N"/>
    <property type="match status" value="1"/>
</dbReference>
<evidence type="ECO:0000256" key="3">
    <source>
        <dbReference type="ARBA" id="ARBA00013119"/>
    </source>
</evidence>
<dbReference type="OrthoDB" id="1152826at2759"/>
<organism evidence="11 12">
    <name type="scientific">Galemys pyrenaicus</name>
    <name type="common">Iberian desman</name>
    <name type="synonym">Pyrenean desman</name>
    <dbReference type="NCBI Taxonomy" id="202257"/>
    <lineage>
        <taxon>Eukaryota</taxon>
        <taxon>Metazoa</taxon>
        <taxon>Chordata</taxon>
        <taxon>Craniata</taxon>
        <taxon>Vertebrata</taxon>
        <taxon>Euteleostomi</taxon>
        <taxon>Mammalia</taxon>
        <taxon>Eutheria</taxon>
        <taxon>Laurasiatheria</taxon>
        <taxon>Eulipotyphla</taxon>
        <taxon>Talpidae</taxon>
        <taxon>Galemys</taxon>
    </lineage>
</organism>
<evidence type="ECO:0000256" key="6">
    <source>
        <dbReference type="ARBA" id="ARBA00023002"/>
    </source>
</evidence>
<comment type="caution">
    <text evidence="11">The sequence shown here is derived from an EMBL/GenBank/DDBJ whole genome shotgun (WGS) entry which is preliminary data.</text>
</comment>
<evidence type="ECO:0000259" key="10">
    <source>
        <dbReference type="SMART" id="SM00846"/>
    </source>
</evidence>
<dbReference type="GO" id="GO:0005829">
    <property type="term" value="C:cytosol"/>
    <property type="evidence" value="ECO:0007669"/>
    <property type="project" value="TreeGrafter"/>
</dbReference>
<evidence type="ECO:0000256" key="9">
    <source>
        <dbReference type="ARBA" id="ARBA00047698"/>
    </source>
</evidence>
<accession>A0A8J6DI47</accession>